<dbReference type="InterPro" id="IPR031451">
    <property type="entry name" value="MqsR_toxin"/>
</dbReference>
<dbReference type="AlphaFoldDB" id="A0A0B1Z536"/>
<organism evidence="1 2">
    <name type="scientific">Pseudomonas frederiksbergensis</name>
    <dbReference type="NCBI Taxonomy" id="104087"/>
    <lineage>
        <taxon>Bacteria</taxon>
        <taxon>Pseudomonadati</taxon>
        <taxon>Pseudomonadota</taxon>
        <taxon>Gammaproteobacteria</taxon>
        <taxon>Pseudomonadales</taxon>
        <taxon>Pseudomonadaceae</taxon>
        <taxon>Pseudomonas</taxon>
    </lineage>
</organism>
<dbReference type="OrthoDB" id="8611934at2"/>
<dbReference type="Gene3D" id="3.30.2310.40">
    <property type="match status" value="1"/>
</dbReference>
<proteinExistence type="predicted"/>
<dbReference type="InterPro" id="IPR038493">
    <property type="entry name" value="MqsR_sf"/>
</dbReference>
<dbReference type="EMBL" id="JQGJ01000006">
    <property type="protein sequence ID" value="KHK64488.1"/>
    <property type="molecule type" value="Genomic_DNA"/>
</dbReference>
<comment type="caution">
    <text evidence="1">The sequence shown here is derived from an EMBL/GenBank/DDBJ whole genome shotgun (WGS) entry which is preliminary data.</text>
</comment>
<reference evidence="2" key="1">
    <citation type="submission" date="2015-03" db="EMBL/GenBank/DDBJ databases">
        <title>Pseudomonas frederiksbergensis hydrocarbon degrader.</title>
        <authorList>
            <person name="Brown L.M."/>
            <person name="Ruiz O.N."/>
            <person name="Mueller S."/>
            <person name="Gunasekera T.S."/>
        </authorList>
    </citation>
    <scope>NUCLEOTIDE SEQUENCE [LARGE SCALE GENOMIC DNA]</scope>
    <source>
        <strain evidence="2">SI8</strain>
    </source>
</reference>
<dbReference type="GO" id="GO:0017148">
    <property type="term" value="P:negative regulation of translation"/>
    <property type="evidence" value="ECO:0007669"/>
    <property type="project" value="InterPro"/>
</dbReference>
<sequence>MEKNTPHYALVAIQADVRRLKGKAFTSTAKNTARTLGLNVSDMQQVIHGLERKQFYKSMTTYDDHRVWHDVYHANSHGLQIYLKVTYRPSGGPPVISFKEQNS</sequence>
<dbReference type="GO" id="GO:0044010">
    <property type="term" value="P:single-species biofilm formation"/>
    <property type="evidence" value="ECO:0007669"/>
    <property type="project" value="InterPro"/>
</dbReference>
<gene>
    <name evidence="1" type="ORF">JZ00_12035</name>
</gene>
<dbReference type="GO" id="GO:0009372">
    <property type="term" value="P:quorum sensing"/>
    <property type="evidence" value="ECO:0007669"/>
    <property type="project" value="InterPro"/>
</dbReference>
<dbReference type="Pfam" id="PF15723">
    <property type="entry name" value="MqsR_toxin"/>
    <property type="match status" value="1"/>
</dbReference>
<protein>
    <submittedName>
        <fullName evidence="1">Motility quorum-sensing regulator MqsR</fullName>
    </submittedName>
</protein>
<dbReference type="CDD" id="cd12869">
    <property type="entry name" value="MqsR"/>
    <property type="match status" value="1"/>
</dbReference>
<dbReference type="Proteomes" id="UP000030949">
    <property type="component" value="Unassembled WGS sequence"/>
</dbReference>
<name>A0A0B1Z536_9PSED</name>
<evidence type="ECO:0000313" key="2">
    <source>
        <dbReference type="Proteomes" id="UP000030949"/>
    </source>
</evidence>
<evidence type="ECO:0000313" key="1">
    <source>
        <dbReference type="EMBL" id="KHK64488.1"/>
    </source>
</evidence>
<dbReference type="RefSeq" id="WP_039591505.1">
    <property type="nucleotide sequence ID" value="NZ_JQGJ02000006.1"/>
</dbReference>
<accession>A0A0B1Z536</accession>